<evidence type="ECO:0000256" key="12">
    <source>
        <dbReference type="HAMAP-Rule" id="MF_00111"/>
    </source>
</evidence>
<name>A0A1G7I320_9FIRM</name>
<dbReference type="GO" id="GO:0009252">
    <property type="term" value="P:peptidoglycan biosynthetic process"/>
    <property type="evidence" value="ECO:0007669"/>
    <property type="project" value="UniProtKB-UniRule"/>
</dbReference>
<dbReference type="CDD" id="cd01555">
    <property type="entry name" value="UdpNAET"/>
    <property type="match status" value="1"/>
</dbReference>
<keyword evidence="7 12" id="KW-0573">Peptidoglycan synthesis</keyword>
<organism evidence="14 15">
    <name type="scientific">Sporolituus thermophilus DSM 23256</name>
    <dbReference type="NCBI Taxonomy" id="1123285"/>
    <lineage>
        <taxon>Bacteria</taxon>
        <taxon>Bacillati</taxon>
        <taxon>Bacillota</taxon>
        <taxon>Negativicutes</taxon>
        <taxon>Selenomonadales</taxon>
        <taxon>Sporomusaceae</taxon>
        <taxon>Sporolituus</taxon>
    </lineage>
</organism>
<evidence type="ECO:0000259" key="13">
    <source>
        <dbReference type="Pfam" id="PF00275"/>
    </source>
</evidence>
<keyword evidence="6 12" id="KW-0133">Cell shape</keyword>
<evidence type="ECO:0000256" key="1">
    <source>
        <dbReference type="ARBA" id="ARBA00004496"/>
    </source>
</evidence>
<dbReference type="GO" id="GO:0008360">
    <property type="term" value="P:regulation of cell shape"/>
    <property type="evidence" value="ECO:0007669"/>
    <property type="project" value="UniProtKB-KW"/>
</dbReference>
<dbReference type="EC" id="2.5.1.7" evidence="12"/>
<dbReference type="GO" id="GO:0071555">
    <property type="term" value="P:cell wall organization"/>
    <property type="evidence" value="ECO:0007669"/>
    <property type="project" value="UniProtKB-KW"/>
</dbReference>
<dbReference type="InterPro" id="IPR036968">
    <property type="entry name" value="Enolpyruvate_Tfrase_sf"/>
</dbReference>
<comment type="function">
    <text evidence="12">Cell wall formation. Adds enolpyruvyl to UDP-N-acetylglucosamine.</text>
</comment>
<evidence type="ECO:0000256" key="5">
    <source>
        <dbReference type="ARBA" id="ARBA00022679"/>
    </source>
</evidence>
<accession>A0A1G7I320</accession>
<evidence type="ECO:0000256" key="11">
    <source>
        <dbReference type="ARBA" id="ARBA00047527"/>
    </source>
</evidence>
<comment type="caution">
    <text evidence="12">Lacks conserved residue(s) required for the propagation of feature annotation.</text>
</comment>
<evidence type="ECO:0000256" key="9">
    <source>
        <dbReference type="ARBA" id="ARBA00023316"/>
    </source>
</evidence>
<dbReference type="GO" id="GO:0019277">
    <property type="term" value="P:UDP-N-acetylgalactosamine biosynthetic process"/>
    <property type="evidence" value="ECO:0007669"/>
    <property type="project" value="InterPro"/>
</dbReference>
<protein>
    <recommendedName>
        <fullName evidence="12">UDP-N-acetylglucosamine 1-carboxyvinyltransferase</fullName>
        <ecNumber evidence="12">2.5.1.7</ecNumber>
    </recommendedName>
    <alternativeName>
        <fullName evidence="12">Enoylpyruvate transferase</fullName>
    </alternativeName>
    <alternativeName>
        <fullName evidence="12">UDP-N-acetylglucosamine enolpyruvyl transferase</fullName>
        <shortName evidence="12">EPT</shortName>
    </alternativeName>
</protein>
<dbReference type="NCBIfam" id="TIGR01072">
    <property type="entry name" value="murA"/>
    <property type="match status" value="1"/>
</dbReference>
<evidence type="ECO:0000256" key="3">
    <source>
        <dbReference type="ARBA" id="ARBA00022490"/>
    </source>
</evidence>
<dbReference type="GO" id="GO:0008760">
    <property type="term" value="F:UDP-N-acetylglucosamine 1-carboxyvinyltransferase activity"/>
    <property type="evidence" value="ECO:0007669"/>
    <property type="project" value="UniProtKB-UniRule"/>
</dbReference>
<dbReference type="PANTHER" id="PTHR43783:SF1">
    <property type="entry name" value="UDP-N-ACETYLGLUCOSAMINE 1-CARBOXYVINYLTRANSFERASE"/>
    <property type="match status" value="1"/>
</dbReference>
<dbReference type="GO" id="GO:0051301">
    <property type="term" value="P:cell division"/>
    <property type="evidence" value="ECO:0007669"/>
    <property type="project" value="UniProtKB-KW"/>
</dbReference>
<proteinExistence type="inferred from homology"/>
<gene>
    <name evidence="12" type="primary">murA</name>
    <name evidence="14" type="ORF">SAMN05660235_00316</name>
</gene>
<feature type="modified residue" description="2-(S-cysteinyl)pyruvic acid O-phosphothioketal" evidence="12">
    <location>
        <position position="141"/>
    </location>
</feature>
<keyword evidence="3 12" id="KW-0963">Cytoplasm</keyword>
<dbReference type="InterPro" id="IPR001986">
    <property type="entry name" value="Enolpyruvate_Tfrase_dom"/>
</dbReference>
<evidence type="ECO:0000256" key="10">
    <source>
        <dbReference type="ARBA" id="ARBA00038367"/>
    </source>
</evidence>
<dbReference type="GO" id="GO:0005737">
    <property type="term" value="C:cytoplasm"/>
    <property type="evidence" value="ECO:0007669"/>
    <property type="project" value="UniProtKB-SubCell"/>
</dbReference>
<keyword evidence="8 12" id="KW-0131">Cell cycle</keyword>
<evidence type="ECO:0000256" key="2">
    <source>
        <dbReference type="ARBA" id="ARBA00004752"/>
    </source>
</evidence>
<dbReference type="Pfam" id="PF00275">
    <property type="entry name" value="EPSP_synthase"/>
    <property type="match status" value="1"/>
</dbReference>
<dbReference type="SUPFAM" id="SSF55205">
    <property type="entry name" value="EPT/RTPC-like"/>
    <property type="match status" value="1"/>
</dbReference>
<feature type="active site" description="Proton donor" evidence="12">
    <location>
        <position position="141"/>
    </location>
</feature>
<feature type="binding site" evidence="12">
    <location>
        <position position="328"/>
    </location>
    <ligand>
        <name>UDP-N-acetyl-alpha-D-glucosamine</name>
        <dbReference type="ChEBI" id="CHEBI:57705"/>
    </ligand>
</feature>
<dbReference type="STRING" id="1123285.SAMN05660235_00316"/>
<keyword evidence="9 12" id="KW-0961">Cell wall biogenesis/degradation</keyword>
<feature type="domain" description="Enolpyruvate transferase" evidence="13">
    <location>
        <begin position="32"/>
        <end position="429"/>
    </location>
</feature>
<comment type="similarity">
    <text evidence="10 12">Belongs to the EPSP synthase family. MurA subfamily.</text>
</comment>
<dbReference type="InterPro" id="IPR005750">
    <property type="entry name" value="UDP_GlcNAc_COvinyl_MurA"/>
</dbReference>
<keyword evidence="12" id="KW-0670">Pyruvate</keyword>
<dbReference type="UniPathway" id="UPA00219"/>
<dbReference type="EMBL" id="FNBU01000002">
    <property type="protein sequence ID" value="SDF07131.1"/>
    <property type="molecule type" value="Genomic_DNA"/>
</dbReference>
<keyword evidence="4 12" id="KW-0132">Cell division</keyword>
<comment type="catalytic activity">
    <reaction evidence="11 12">
        <text>phosphoenolpyruvate + UDP-N-acetyl-alpha-D-glucosamine = UDP-N-acetyl-3-O-(1-carboxyvinyl)-alpha-D-glucosamine + phosphate</text>
        <dbReference type="Rhea" id="RHEA:18681"/>
        <dbReference type="ChEBI" id="CHEBI:43474"/>
        <dbReference type="ChEBI" id="CHEBI:57705"/>
        <dbReference type="ChEBI" id="CHEBI:58702"/>
        <dbReference type="ChEBI" id="CHEBI:68483"/>
        <dbReference type="EC" id="2.5.1.7"/>
    </reaction>
</comment>
<keyword evidence="5 12" id="KW-0808">Transferase</keyword>
<feature type="binding site" evidence="12">
    <location>
        <position position="350"/>
    </location>
    <ligand>
        <name>UDP-N-acetyl-alpha-D-glucosamine</name>
        <dbReference type="ChEBI" id="CHEBI:57705"/>
    </ligand>
</feature>
<feature type="binding site" evidence="12">
    <location>
        <position position="117"/>
    </location>
    <ligand>
        <name>UDP-N-acetyl-alpha-D-glucosamine</name>
        <dbReference type="ChEBI" id="CHEBI:57705"/>
    </ligand>
</feature>
<evidence type="ECO:0000256" key="8">
    <source>
        <dbReference type="ARBA" id="ARBA00023306"/>
    </source>
</evidence>
<dbReference type="NCBIfam" id="NF006873">
    <property type="entry name" value="PRK09369.1"/>
    <property type="match status" value="1"/>
</dbReference>
<dbReference type="InterPro" id="IPR050068">
    <property type="entry name" value="MurA_subfamily"/>
</dbReference>
<dbReference type="Gene3D" id="3.65.10.10">
    <property type="entry name" value="Enolpyruvate transferase domain"/>
    <property type="match status" value="2"/>
</dbReference>
<dbReference type="Proteomes" id="UP000243333">
    <property type="component" value="Unassembled WGS sequence"/>
</dbReference>
<dbReference type="AlphaFoldDB" id="A0A1G7I320"/>
<dbReference type="HAMAP" id="MF_00111">
    <property type="entry name" value="MurA"/>
    <property type="match status" value="1"/>
</dbReference>
<reference evidence="15" key="1">
    <citation type="submission" date="2016-10" db="EMBL/GenBank/DDBJ databases">
        <authorList>
            <person name="Varghese N."/>
            <person name="Submissions S."/>
        </authorList>
    </citation>
    <scope>NUCLEOTIDE SEQUENCE [LARGE SCALE GENOMIC DNA]</scope>
    <source>
        <strain evidence="15">DSM 23256</strain>
    </source>
</reference>
<evidence type="ECO:0000313" key="15">
    <source>
        <dbReference type="Proteomes" id="UP000243333"/>
    </source>
</evidence>
<evidence type="ECO:0000313" key="14">
    <source>
        <dbReference type="EMBL" id="SDF07131.1"/>
    </source>
</evidence>
<evidence type="ECO:0000256" key="4">
    <source>
        <dbReference type="ARBA" id="ARBA00022618"/>
    </source>
</evidence>
<sequence length="442" mass="47581">MPQIYNLSTVCNAVTGDCTFLGGMTVEKFVVEGEVQLCGQVTISGAKNATLPIMAATLLCSGVSVVHGVPNLRDIKVMQDILTLLGAKIVREGNTLIIDTTSINHMEVPEHLMREMRASVFLMGPLLGRFRKVRLSYPGGCTIGPRPINLHIKALEKIGTNIKESFGFIIAEAAELAGGEIHFDFPSVGATENAMMAAALAKGTTVIRNAAREPEIVDLQNFLNRMGAKISGAGTDTIRIDGVPKLTATEHTVIPDRIEAGTYLVAGAMTRGDVVVDNILPEFLFSVTDKLQEIGVQIEIGRRYIRVKPGDLRGVDIKTLPHPGFPTDLQAPILSLLTIAKGTSIITETIFENRFKHVDELTRMGAKIKVEGRTAIIRGVPKLTGAIVAAPDLRAGAALVIAALAAEGISEIEHIYHIDRGYDGLERKLQALGARIVRQNCD</sequence>
<comment type="subcellular location">
    <subcellularLocation>
        <location evidence="1 12">Cytoplasm</location>
    </subcellularLocation>
</comment>
<evidence type="ECO:0000256" key="7">
    <source>
        <dbReference type="ARBA" id="ARBA00022984"/>
    </source>
</evidence>
<evidence type="ECO:0000256" key="6">
    <source>
        <dbReference type="ARBA" id="ARBA00022960"/>
    </source>
</evidence>
<comment type="pathway">
    <text evidence="2 12">Cell wall biogenesis; peptidoglycan biosynthesis.</text>
</comment>
<dbReference type="FunFam" id="3.65.10.10:FF:000001">
    <property type="entry name" value="UDP-N-acetylglucosamine 1-carboxyvinyltransferase"/>
    <property type="match status" value="1"/>
</dbReference>
<keyword evidence="15" id="KW-1185">Reference proteome</keyword>
<dbReference type="PANTHER" id="PTHR43783">
    <property type="entry name" value="UDP-N-ACETYLGLUCOSAMINE 1-CARBOXYVINYLTRANSFERASE"/>
    <property type="match status" value="1"/>
</dbReference>
<feature type="binding site" evidence="12">
    <location>
        <begin position="47"/>
        <end position="48"/>
    </location>
    <ligand>
        <name>phosphoenolpyruvate</name>
        <dbReference type="ChEBI" id="CHEBI:58702"/>
    </ligand>
</feature>
<dbReference type="InterPro" id="IPR013792">
    <property type="entry name" value="RNA3'P_cycl/enolpyr_Trfase_a/b"/>
</dbReference>